<proteinExistence type="inferred from homology"/>
<evidence type="ECO:0000313" key="8">
    <source>
        <dbReference type="Proteomes" id="UP001501444"/>
    </source>
</evidence>
<evidence type="ECO:0000256" key="6">
    <source>
        <dbReference type="SAM" id="Phobius"/>
    </source>
</evidence>
<dbReference type="PRINTS" id="PR00301">
    <property type="entry name" value="HEATSHOCK70"/>
</dbReference>
<dbReference type="Proteomes" id="UP001501444">
    <property type="component" value="Unassembled WGS sequence"/>
</dbReference>
<keyword evidence="4" id="KW-0346">Stress response</keyword>
<comment type="similarity">
    <text evidence="1">Belongs to the heat shock protein 70 family.</text>
</comment>
<keyword evidence="8" id="KW-1185">Reference proteome</keyword>
<dbReference type="SUPFAM" id="SSF53067">
    <property type="entry name" value="Actin-like ATPase domain"/>
    <property type="match status" value="2"/>
</dbReference>
<sequence length="484" mass="50071">MAHGVLLGIDFGTFNTVAMVRRGGGEARALLFDGSPLLPSAVLLGGPGDVLSGAEAVRSARVHPDRYEPNPKRRMADGIVLLGGYETDVVDLVAAVLGRVASEARQVVGQLPDRVVVTHPETWGTSRLSRLTAAAVRAGLPSPILVSEPIAAAAYFLGRVGAGQCAVVYDFGAGTFDAGVVRRGPSGALTVLASEGLPEVGGLDLDAALVEHLGRLIAQRAPDAGDRLRRPATAADRRARWQLWEDVRLAKESLSRRSQTLVHLPVLDDTVPVSRDEFEQLAEPVIARTVAVTRAAVRSAGIELSDVGGIFLVGGSSRVPLVATLLHRAFGMPPAVLEQPELVVAEGSLILLDACEERTPTGVTMRLPVGAGSEETVAQARGTAAGPSPVPQGSPQRVMQLSPASTTAGQASRIDEAVEPGQGRSIRRHLTDPWSVAAAVLLGALSSTIGGLAGASAAAVLTAGAVVAVIVHTVRVALGIAFDR</sequence>
<name>A0ABN3GKF5_9ACTN</name>
<keyword evidence="6" id="KW-1133">Transmembrane helix</keyword>
<dbReference type="InterPro" id="IPR013126">
    <property type="entry name" value="Hsp_70_fam"/>
</dbReference>
<evidence type="ECO:0000256" key="5">
    <source>
        <dbReference type="ARBA" id="ARBA00023186"/>
    </source>
</evidence>
<evidence type="ECO:0008006" key="9">
    <source>
        <dbReference type="Google" id="ProtNLM"/>
    </source>
</evidence>
<keyword evidence="3" id="KW-0067">ATP-binding</keyword>
<dbReference type="PANTHER" id="PTHR42749">
    <property type="entry name" value="CELL SHAPE-DETERMINING PROTEIN MREB"/>
    <property type="match status" value="1"/>
</dbReference>
<gene>
    <name evidence="7" type="ORF">GCM10010170_045870</name>
</gene>
<evidence type="ECO:0000313" key="7">
    <source>
        <dbReference type="EMBL" id="GAA2354070.1"/>
    </source>
</evidence>
<keyword evidence="2" id="KW-0547">Nucleotide-binding</keyword>
<dbReference type="PANTHER" id="PTHR42749:SF1">
    <property type="entry name" value="CELL SHAPE-DETERMINING PROTEIN MREB"/>
    <property type="match status" value="1"/>
</dbReference>
<keyword evidence="6" id="KW-0472">Membrane</keyword>
<dbReference type="RefSeq" id="WP_344614500.1">
    <property type="nucleotide sequence ID" value="NZ_BAAARV010000033.1"/>
</dbReference>
<organism evidence="7 8">
    <name type="scientific">Dactylosporangium salmoneum</name>
    <dbReference type="NCBI Taxonomy" id="53361"/>
    <lineage>
        <taxon>Bacteria</taxon>
        <taxon>Bacillati</taxon>
        <taxon>Actinomycetota</taxon>
        <taxon>Actinomycetes</taxon>
        <taxon>Micromonosporales</taxon>
        <taxon>Micromonosporaceae</taxon>
        <taxon>Dactylosporangium</taxon>
    </lineage>
</organism>
<evidence type="ECO:0000256" key="2">
    <source>
        <dbReference type="ARBA" id="ARBA00022741"/>
    </source>
</evidence>
<dbReference type="Pfam" id="PF00012">
    <property type="entry name" value="HSP70"/>
    <property type="match status" value="1"/>
</dbReference>
<dbReference type="Gene3D" id="3.90.640.10">
    <property type="entry name" value="Actin, Chain A, domain 4"/>
    <property type="match status" value="1"/>
</dbReference>
<evidence type="ECO:0000256" key="3">
    <source>
        <dbReference type="ARBA" id="ARBA00022840"/>
    </source>
</evidence>
<dbReference type="InterPro" id="IPR043129">
    <property type="entry name" value="ATPase_NBD"/>
</dbReference>
<evidence type="ECO:0000256" key="4">
    <source>
        <dbReference type="ARBA" id="ARBA00023016"/>
    </source>
</evidence>
<keyword evidence="5" id="KW-0143">Chaperone</keyword>
<feature type="transmembrane region" description="Helical" evidence="6">
    <location>
        <begin position="459"/>
        <end position="482"/>
    </location>
</feature>
<protein>
    <recommendedName>
        <fullName evidence="9">Hsp70 protein</fullName>
    </recommendedName>
</protein>
<evidence type="ECO:0000256" key="1">
    <source>
        <dbReference type="ARBA" id="ARBA00007381"/>
    </source>
</evidence>
<accession>A0ABN3GKF5</accession>
<dbReference type="PROSITE" id="PS01036">
    <property type="entry name" value="HSP70_3"/>
    <property type="match status" value="1"/>
</dbReference>
<keyword evidence="6" id="KW-0812">Transmembrane</keyword>
<dbReference type="Gene3D" id="3.30.420.40">
    <property type="match status" value="2"/>
</dbReference>
<dbReference type="InterPro" id="IPR018181">
    <property type="entry name" value="Heat_shock_70_CS"/>
</dbReference>
<reference evidence="7 8" key="1">
    <citation type="journal article" date="2019" name="Int. J. Syst. Evol. Microbiol.">
        <title>The Global Catalogue of Microorganisms (GCM) 10K type strain sequencing project: providing services to taxonomists for standard genome sequencing and annotation.</title>
        <authorList>
            <consortium name="The Broad Institute Genomics Platform"/>
            <consortium name="The Broad Institute Genome Sequencing Center for Infectious Disease"/>
            <person name="Wu L."/>
            <person name="Ma J."/>
        </authorList>
    </citation>
    <scope>NUCLEOTIDE SEQUENCE [LARGE SCALE GENOMIC DNA]</scope>
    <source>
        <strain evidence="7 8">JCM 3272</strain>
    </source>
</reference>
<comment type="caution">
    <text evidence="7">The sequence shown here is derived from an EMBL/GenBank/DDBJ whole genome shotgun (WGS) entry which is preliminary data.</text>
</comment>
<dbReference type="EMBL" id="BAAARV010000033">
    <property type="protein sequence ID" value="GAA2354070.1"/>
    <property type="molecule type" value="Genomic_DNA"/>
</dbReference>